<protein>
    <submittedName>
        <fullName evidence="2">Putative toxin-antitoxin system toxin component, PIN family</fullName>
    </submittedName>
</protein>
<dbReference type="InterPro" id="IPR029060">
    <property type="entry name" value="PIN-like_dom_sf"/>
</dbReference>
<accession>A0A174AJC9</accession>
<dbReference type="PANTHER" id="PTHR34610">
    <property type="entry name" value="SSL7007 PROTEIN"/>
    <property type="match status" value="1"/>
</dbReference>
<evidence type="ECO:0000313" key="2">
    <source>
        <dbReference type="EMBL" id="CUN88811.1"/>
    </source>
</evidence>
<dbReference type="RefSeq" id="WP_057571004.1">
    <property type="nucleotide sequence ID" value="NZ_CATYWZ010000033.1"/>
</dbReference>
<dbReference type="Proteomes" id="UP000095512">
    <property type="component" value="Unassembled WGS sequence"/>
</dbReference>
<dbReference type="AlphaFoldDB" id="A0A174AJC9"/>
<proteinExistence type="predicted"/>
<evidence type="ECO:0000259" key="1">
    <source>
        <dbReference type="Pfam" id="PF13470"/>
    </source>
</evidence>
<dbReference type="SUPFAM" id="SSF88723">
    <property type="entry name" value="PIN domain-like"/>
    <property type="match status" value="1"/>
</dbReference>
<organism evidence="2 3">
    <name type="scientific">Enterocloster clostridioformis</name>
    <dbReference type="NCBI Taxonomy" id="1531"/>
    <lineage>
        <taxon>Bacteria</taxon>
        <taxon>Bacillati</taxon>
        <taxon>Bacillota</taxon>
        <taxon>Clostridia</taxon>
        <taxon>Lachnospirales</taxon>
        <taxon>Lachnospiraceae</taxon>
        <taxon>Enterocloster</taxon>
    </lineage>
</organism>
<reference evidence="2 3" key="1">
    <citation type="submission" date="2015-09" db="EMBL/GenBank/DDBJ databases">
        <authorList>
            <consortium name="Pathogen Informatics"/>
        </authorList>
    </citation>
    <scope>NUCLEOTIDE SEQUENCE [LARGE SCALE GENOMIC DNA]</scope>
    <source>
        <strain evidence="2 3">2789STDY5834865</strain>
    </source>
</reference>
<feature type="domain" description="PIN" evidence="1">
    <location>
        <begin position="2"/>
        <end position="107"/>
    </location>
</feature>
<dbReference type="Pfam" id="PF13470">
    <property type="entry name" value="PIN_3"/>
    <property type="match status" value="1"/>
</dbReference>
<dbReference type="EMBL" id="CZAB01000001">
    <property type="protein sequence ID" value="CUN88811.1"/>
    <property type="molecule type" value="Genomic_DNA"/>
</dbReference>
<evidence type="ECO:0000313" key="3">
    <source>
        <dbReference type="Proteomes" id="UP000095512"/>
    </source>
</evidence>
<dbReference type="NCBIfam" id="TIGR00305">
    <property type="entry name" value="putative toxin-antitoxin system toxin component, PIN family"/>
    <property type="match status" value="1"/>
</dbReference>
<gene>
    <name evidence="2" type="ORF">ERS852480_00081</name>
</gene>
<name>A0A174AJC9_9FIRM</name>
<dbReference type="InterPro" id="IPR002850">
    <property type="entry name" value="PIN_toxin-like"/>
</dbReference>
<sequence length="132" mass="14953">MRILVDTNILFSALVFPRSKPARALLYIADNHEIVLCDRSIVELRDILQRKAPKFLPDAEVLLAEMSYELIPAVDHAEKLIRDAKDQPILNAAIVSDVDIILTGDKDFLSLEMEHPKCMTVAQFFESEGMEE</sequence>
<dbReference type="PANTHER" id="PTHR34610:SF3">
    <property type="entry name" value="SSL7007 PROTEIN"/>
    <property type="match status" value="1"/>
</dbReference>
<dbReference type="InterPro" id="IPR002716">
    <property type="entry name" value="PIN_dom"/>
</dbReference>